<dbReference type="Proteomes" id="UP000012174">
    <property type="component" value="Unassembled WGS sequence"/>
</dbReference>
<evidence type="ECO:0000313" key="3">
    <source>
        <dbReference type="EMBL" id="EMR62962.1"/>
    </source>
</evidence>
<dbReference type="PROSITE" id="PS51910">
    <property type="entry name" value="GH18_2"/>
    <property type="match status" value="1"/>
</dbReference>
<dbReference type="SUPFAM" id="SSF51445">
    <property type="entry name" value="(Trans)glycosidases"/>
    <property type="match status" value="1"/>
</dbReference>
<dbReference type="HOGENOM" id="CLU_031465_1_0_1"/>
<sequence>MHIPRALTTAAAAAPRFAVYYDQWHPSSITKAQTAGITHVITAFAASTLFNIDPPQTYAPFVDVATLRSLFDDGTKMCVAIGGWGDTAGFSVGQKDDASRKTFAKGVASTLENLGYDCVDIDWEYPGGNGEDYKQNPNEGKVDEITNYALLLQEIRTAIGNKELSIAVPGKEIDMIAYTAEQVPKINDIVDVVNVMSYDIMNRRDTTTNHHTSVKESLNTIDKYIELGFDAEKLNLGFAFYAKYFKTQAACTEPVGCQTAVLEDANGEDTGLSGAVTFLEVPPVLASGQADTTEGGQWYYDPAEGNFWTWDTPDFVAQKFEQIVKPRSLGGVMAWSLGEDSSDFQYIQALQKGIATI</sequence>
<dbReference type="PANTHER" id="PTHR11177">
    <property type="entry name" value="CHITINASE"/>
    <property type="match status" value="1"/>
</dbReference>
<dbReference type="eggNOG" id="KOG2806">
    <property type="taxonomic scope" value="Eukaryota"/>
</dbReference>
<feature type="domain" description="GH18" evidence="2">
    <location>
        <begin position="15"/>
        <end position="357"/>
    </location>
</feature>
<dbReference type="InterPro" id="IPR001223">
    <property type="entry name" value="Glyco_hydro18_cat"/>
</dbReference>
<dbReference type="InterPro" id="IPR017853">
    <property type="entry name" value="GH"/>
</dbReference>
<keyword evidence="4" id="KW-1185">Reference proteome</keyword>
<accession>M7SFK9</accession>
<dbReference type="EMBL" id="KB707329">
    <property type="protein sequence ID" value="EMR62962.1"/>
    <property type="molecule type" value="Genomic_DNA"/>
</dbReference>
<dbReference type="PANTHER" id="PTHR11177:SF337">
    <property type="entry name" value="CHITINASE"/>
    <property type="match status" value="1"/>
</dbReference>
<evidence type="ECO:0000313" key="4">
    <source>
        <dbReference type="Proteomes" id="UP000012174"/>
    </source>
</evidence>
<dbReference type="STRING" id="1287681.M7SFK9"/>
<evidence type="ECO:0000256" key="1">
    <source>
        <dbReference type="ARBA" id="ARBA00012729"/>
    </source>
</evidence>
<dbReference type="GO" id="GO:0008061">
    <property type="term" value="F:chitin binding"/>
    <property type="evidence" value="ECO:0007669"/>
    <property type="project" value="InterPro"/>
</dbReference>
<dbReference type="KEGG" id="ela:UCREL1_10110"/>
<dbReference type="GO" id="GO:0008843">
    <property type="term" value="F:endochitinase activity"/>
    <property type="evidence" value="ECO:0007669"/>
    <property type="project" value="UniProtKB-EC"/>
</dbReference>
<dbReference type="GO" id="GO:0005975">
    <property type="term" value="P:carbohydrate metabolic process"/>
    <property type="evidence" value="ECO:0007669"/>
    <property type="project" value="InterPro"/>
</dbReference>
<protein>
    <recommendedName>
        <fullName evidence="1">chitinase</fullName>
        <ecNumber evidence="1">3.2.1.14</ecNumber>
    </recommendedName>
</protein>
<dbReference type="Gene3D" id="3.20.20.80">
    <property type="entry name" value="Glycosidases"/>
    <property type="match status" value="1"/>
</dbReference>
<name>M7SFK9_EUTLA</name>
<dbReference type="OMA" id="WEIDAFP"/>
<proteinExistence type="predicted"/>
<dbReference type="GO" id="GO:0005576">
    <property type="term" value="C:extracellular region"/>
    <property type="evidence" value="ECO:0007669"/>
    <property type="project" value="TreeGrafter"/>
</dbReference>
<dbReference type="AlphaFoldDB" id="M7SFK9"/>
<dbReference type="Pfam" id="PF00704">
    <property type="entry name" value="Glyco_hydro_18"/>
    <property type="match status" value="1"/>
</dbReference>
<evidence type="ECO:0000259" key="2">
    <source>
        <dbReference type="PROSITE" id="PS51910"/>
    </source>
</evidence>
<dbReference type="OrthoDB" id="73875at2759"/>
<dbReference type="InterPro" id="IPR050314">
    <property type="entry name" value="Glycosyl_Hydrlase_18"/>
</dbReference>
<gene>
    <name evidence="3" type="ORF">UCREL1_10110</name>
</gene>
<organism evidence="3 4">
    <name type="scientific">Eutypa lata (strain UCR-EL1)</name>
    <name type="common">Grapevine dieback disease fungus</name>
    <name type="synonym">Eutypa armeniacae</name>
    <dbReference type="NCBI Taxonomy" id="1287681"/>
    <lineage>
        <taxon>Eukaryota</taxon>
        <taxon>Fungi</taxon>
        <taxon>Dikarya</taxon>
        <taxon>Ascomycota</taxon>
        <taxon>Pezizomycotina</taxon>
        <taxon>Sordariomycetes</taxon>
        <taxon>Xylariomycetidae</taxon>
        <taxon>Xylariales</taxon>
        <taxon>Diatrypaceae</taxon>
        <taxon>Eutypa</taxon>
    </lineage>
</organism>
<dbReference type="SMART" id="SM00636">
    <property type="entry name" value="Glyco_18"/>
    <property type="match status" value="1"/>
</dbReference>
<dbReference type="GO" id="GO:0006032">
    <property type="term" value="P:chitin catabolic process"/>
    <property type="evidence" value="ECO:0007669"/>
    <property type="project" value="TreeGrafter"/>
</dbReference>
<dbReference type="InterPro" id="IPR011583">
    <property type="entry name" value="Chitinase_II/V-like_cat"/>
</dbReference>
<dbReference type="EC" id="3.2.1.14" evidence="1"/>
<reference evidence="4" key="1">
    <citation type="journal article" date="2013" name="Genome Announc.">
        <title>Draft genome sequence of the grapevine dieback fungus Eutypa lata UCR-EL1.</title>
        <authorList>
            <person name="Blanco-Ulate B."/>
            <person name="Rolshausen P.E."/>
            <person name="Cantu D."/>
        </authorList>
    </citation>
    <scope>NUCLEOTIDE SEQUENCE [LARGE SCALE GENOMIC DNA]</scope>
    <source>
        <strain evidence="4">UCR-EL1</strain>
    </source>
</reference>